<evidence type="ECO:0000313" key="1">
    <source>
        <dbReference type="EMBL" id="ACM19217.1"/>
    </source>
</evidence>
<evidence type="ECO:0000313" key="2">
    <source>
        <dbReference type="Proteomes" id="UP000007721"/>
    </source>
</evidence>
<dbReference type="STRING" id="316067.Geob_0855"/>
<organism evidence="1 2">
    <name type="scientific">Geotalea daltonii (strain DSM 22248 / JCM 15807 / FRC-32)</name>
    <name type="common">Geobacter daltonii</name>
    <dbReference type="NCBI Taxonomy" id="316067"/>
    <lineage>
        <taxon>Bacteria</taxon>
        <taxon>Pseudomonadati</taxon>
        <taxon>Thermodesulfobacteriota</taxon>
        <taxon>Desulfuromonadia</taxon>
        <taxon>Geobacterales</taxon>
        <taxon>Geobacteraceae</taxon>
        <taxon>Geotalea</taxon>
    </lineage>
</organism>
<proteinExistence type="predicted"/>
<keyword evidence="2" id="KW-1185">Reference proteome</keyword>
<name>B9M1S1_GEODF</name>
<accession>B9M1S1</accession>
<gene>
    <name evidence="1" type="ordered locus">Geob_0855</name>
</gene>
<reference evidence="1 2" key="1">
    <citation type="submission" date="2009-01" db="EMBL/GenBank/DDBJ databases">
        <title>Complete sequence of Geobacter sp. FRC-32.</title>
        <authorList>
            <consortium name="US DOE Joint Genome Institute"/>
            <person name="Lucas S."/>
            <person name="Copeland A."/>
            <person name="Lapidus A."/>
            <person name="Glavina del Rio T."/>
            <person name="Dalin E."/>
            <person name="Tice H."/>
            <person name="Bruce D."/>
            <person name="Goodwin L."/>
            <person name="Pitluck S."/>
            <person name="Saunders E."/>
            <person name="Brettin T."/>
            <person name="Detter J.C."/>
            <person name="Han C."/>
            <person name="Larimer F."/>
            <person name="Land M."/>
            <person name="Hauser L."/>
            <person name="Kyrpides N."/>
            <person name="Ovchinnikova G."/>
            <person name="Kostka J."/>
            <person name="Richardson P."/>
        </authorList>
    </citation>
    <scope>NUCLEOTIDE SEQUENCE [LARGE SCALE GENOMIC DNA]</scope>
    <source>
        <strain evidence="2">DSM 22248 / JCM 15807 / FRC-32</strain>
    </source>
</reference>
<dbReference type="EMBL" id="CP001390">
    <property type="protein sequence ID" value="ACM19217.1"/>
    <property type="molecule type" value="Genomic_DNA"/>
</dbReference>
<dbReference type="AlphaFoldDB" id="B9M1S1"/>
<dbReference type="Proteomes" id="UP000007721">
    <property type="component" value="Chromosome"/>
</dbReference>
<dbReference type="KEGG" id="geo:Geob_0855"/>
<dbReference type="HOGENOM" id="CLU_165407_0_0_7"/>
<sequence length="120" mass="13276">MGKTAAVKFISWILLLVVMTVTLHCVTENAHAVQNCLPMAGDPTSCQKIQSHQCPCSPPEQDQNHNDCDACINCVCHAPLTVQQFHLSYKPIIISFSSSDPFKHLPEVYLSKFVPPQNQA</sequence>
<protein>
    <submittedName>
        <fullName evidence="1">Uncharacterized protein</fullName>
    </submittedName>
</protein>